<keyword evidence="3" id="KW-1003">Cell membrane</keyword>
<dbReference type="GO" id="GO:0042910">
    <property type="term" value="F:xenobiotic transmembrane transporter activity"/>
    <property type="evidence" value="ECO:0007669"/>
    <property type="project" value="InterPro"/>
</dbReference>
<feature type="transmembrane region" description="Helical" evidence="7">
    <location>
        <begin position="211"/>
        <end position="230"/>
    </location>
</feature>
<dbReference type="KEGG" id="mtar:DF168_00383"/>
<proteinExistence type="predicted"/>
<dbReference type="GO" id="GO:0005886">
    <property type="term" value="C:plasma membrane"/>
    <property type="evidence" value="ECO:0007669"/>
    <property type="project" value="UniProtKB-SubCell"/>
</dbReference>
<keyword evidence="2" id="KW-0813">Transport</keyword>
<evidence type="ECO:0000256" key="2">
    <source>
        <dbReference type="ARBA" id="ARBA00022448"/>
    </source>
</evidence>
<dbReference type="NCBIfam" id="TIGR00797">
    <property type="entry name" value="matE"/>
    <property type="match status" value="1"/>
</dbReference>
<keyword evidence="5 7" id="KW-1133">Transmembrane helix</keyword>
<feature type="transmembrane region" description="Helical" evidence="7">
    <location>
        <begin position="361"/>
        <end position="382"/>
    </location>
</feature>
<protein>
    <submittedName>
        <fullName evidence="8">Multidrug export protein MepA</fullName>
    </submittedName>
</protein>
<comment type="subcellular location">
    <subcellularLocation>
        <location evidence="1">Cell membrane</location>
        <topology evidence="1">Multi-pass membrane protein</topology>
    </subcellularLocation>
</comment>
<dbReference type="AlphaFoldDB" id="A0A2Z4ANS7"/>
<evidence type="ECO:0000256" key="3">
    <source>
        <dbReference type="ARBA" id="ARBA00022475"/>
    </source>
</evidence>
<feature type="transmembrane region" description="Helical" evidence="7">
    <location>
        <begin position="427"/>
        <end position="446"/>
    </location>
</feature>
<feature type="transmembrane region" description="Helical" evidence="7">
    <location>
        <begin position="182"/>
        <end position="205"/>
    </location>
</feature>
<dbReference type="Proteomes" id="UP000247465">
    <property type="component" value="Chromosome"/>
</dbReference>
<dbReference type="PIRSF" id="PIRSF006603">
    <property type="entry name" value="DinF"/>
    <property type="match status" value="1"/>
</dbReference>
<dbReference type="Pfam" id="PF01554">
    <property type="entry name" value="MatE"/>
    <property type="match status" value="2"/>
</dbReference>
<keyword evidence="6 7" id="KW-0472">Membrane</keyword>
<evidence type="ECO:0000256" key="6">
    <source>
        <dbReference type="ARBA" id="ARBA00023136"/>
    </source>
</evidence>
<feature type="transmembrane region" description="Helical" evidence="7">
    <location>
        <begin position="110"/>
        <end position="130"/>
    </location>
</feature>
<dbReference type="PANTHER" id="PTHR43549">
    <property type="entry name" value="MULTIDRUG RESISTANCE PROTEIN YPNP-RELATED"/>
    <property type="match status" value="1"/>
</dbReference>
<evidence type="ECO:0000256" key="7">
    <source>
        <dbReference type="SAM" id="Phobius"/>
    </source>
</evidence>
<evidence type="ECO:0000256" key="4">
    <source>
        <dbReference type="ARBA" id="ARBA00022692"/>
    </source>
</evidence>
<dbReference type="EMBL" id="CP029803">
    <property type="protein sequence ID" value="AWT59202.1"/>
    <property type="molecule type" value="Genomic_DNA"/>
</dbReference>
<feature type="transmembrane region" description="Helical" evidence="7">
    <location>
        <begin position="329"/>
        <end position="349"/>
    </location>
</feature>
<evidence type="ECO:0000256" key="5">
    <source>
        <dbReference type="ARBA" id="ARBA00022989"/>
    </source>
</evidence>
<feature type="transmembrane region" description="Helical" evidence="7">
    <location>
        <begin position="295"/>
        <end position="317"/>
    </location>
</feature>
<evidence type="ECO:0000313" key="9">
    <source>
        <dbReference type="Proteomes" id="UP000247465"/>
    </source>
</evidence>
<keyword evidence="4 7" id="KW-0812">Transmembrane</keyword>
<feature type="transmembrane region" description="Helical" evidence="7">
    <location>
        <begin position="34"/>
        <end position="55"/>
    </location>
</feature>
<dbReference type="InterPro" id="IPR052031">
    <property type="entry name" value="Membrane_Transporter-Flippase"/>
</dbReference>
<dbReference type="GO" id="GO:0015297">
    <property type="term" value="F:antiporter activity"/>
    <property type="evidence" value="ECO:0007669"/>
    <property type="project" value="InterPro"/>
</dbReference>
<evidence type="ECO:0000313" key="8">
    <source>
        <dbReference type="EMBL" id="AWT59202.1"/>
    </source>
</evidence>
<gene>
    <name evidence="8" type="primary">mepA</name>
    <name evidence="8" type="ORF">DF168_00383</name>
</gene>
<accession>A0A2Z4ANS7</accession>
<feature type="transmembrane region" description="Helical" evidence="7">
    <location>
        <begin position="61"/>
        <end position="89"/>
    </location>
</feature>
<sequence length="459" mass="49501">MSAEPLVTTGSDFPANGSFTEGSVFRHVLRLSGFLSLGYSFWVFASLLEAFYLGMLGTEQLAAVAFTMPVTMLITSMTYGLGIGASSVIARAIGRGDHGASVRLCTHTLLLGWLVVSIVGLIGFCFSKRIFELLGANPEVITFIDDYISIWFLGIPFFAPAMLISSLLRASGGAAISGLQMALGPCVQMILGPFLIFGLWGIPALGIKGAALAYIAGRLIAMLAGFYIIIFHKRLLVFSLDGIINSWRSILHVGLPSMATSSVAPLASAIITRLLSSYGPEVVAGFSIGARADSMVMMVLMATGSSIGPFVGMNWGAGKYDRVQHALRIVRNLCFWWGGCCCLVMFVFAREIVSPINSDSIVVSTAVLYLRIVPISMVFMGLQNAASSTFNALGKPMPSMTLSMARMALIYLPLAIFLNRIWGYHGILFATTSTSIIVGLWAWRWVHWFIDKESHSAGH</sequence>
<reference evidence="8 9" key="1">
    <citation type="submission" date="2018-06" db="EMBL/GenBank/DDBJ databases">
        <title>Draft Genome Sequence of a Novel Marine Bacterium Related to the Verrucomicrobia.</title>
        <authorList>
            <person name="Vosseberg J."/>
            <person name="Martijn J."/>
            <person name="Ettema T.J.G."/>
        </authorList>
    </citation>
    <scope>NUCLEOTIDE SEQUENCE [LARGE SCALE GENOMIC DNA]</scope>
    <source>
        <strain evidence="8">TARA_B100001123</strain>
    </source>
</reference>
<dbReference type="PANTHER" id="PTHR43549:SF3">
    <property type="entry name" value="MULTIDRUG RESISTANCE PROTEIN YPNP-RELATED"/>
    <property type="match status" value="1"/>
</dbReference>
<dbReference type="InterPro" id="IPR002528">
    <property type="entry name" value="MATE_fam"/>
</dbReference>
<name>A0A2Z4ANS7_9BACT</name>
<evidence type="ECO:0000256" key="1">
    <source>
        <dbReference type="ARBA" id="ARBA00004651"/>
    </source>
</evidence>
<feature type="transmembrane region" description="Helical" evidence="7">
    <location>
        <begin position="150"/>
        <end position="170"/>
    </location>
</feature>
<feature type="transmembrane region" description="Helical" evidence="7">
    <location>
        <begin position="403"/>
        <end position="421"/>
    </location>
</feature>
<dbReference type="InterPro" id="IPR048279">
    <property type="entry name" value="MdtK-like"/>
</dbReference>
<organism evidence="8 9">
    <name type="scientific">Candidatus Moanibacter tarae</name>
    <dbReference type="NCBI Taxonomy" id="2200854"/>
    <lineage>
        <taxon>Bacteria</taxon>
        <taxon>Pseudomonadati</taxon>
        <taxon>Verrucomicrobiota</taxon>
        <taxon>Opitutia</taxon>
        <taxon>Puniceicoccales</taxon>
        <taxon>Puniceicoccales incertae sedis</taxon>
        <taxon>Candidatus Moanibacter</taxon>
    </lineage>
</organism>